<evidence type="ECO:0000259" key="6">
    <source>
        <dbReference type="Pfam" id="PF18634"/>
    </source>
</evidence>
<protein>
    <recommendedName>
        <fullName evidence="5">RxLR effector protein</fullName>
    </recommendedName>
</protein>
<dbReference type="InterPro" id="IPR040786">
    <property type="entry name" value="RXLR_WY"/>
</dbReference>
<dbReference type="AlphaFoldDB" id="A0A2P4XXT1"/>
<accession>A0A2P4XXT1</accession>
<evidence type="ECO:0000256" key="2">
    <source>
        <dbReference type="ARBA" id="ARBA00010400"/>
    </source>
</evidence>
<reference evidence="7 8" key="1">
    <citation type="journal article" date="2017" name="Genome Biol. Evol.">
        <title>Phytophthora megakarya and P. palmivora, closely related causal agents of cacao black pod rot, underwent increases in genome sizes and gene numbers by different mechanisms.</title>
        <authorList>
            <person name="Ali S.S."/>
            <person name="Shao J."/>
            <person name="Lary D.J."/>
            <person name="Kronmiller B."/>
            <person name="Shen D."/>
            <person name="Strem M.D."/>
            <person name="Amoako-Attah I."/>
            <person name="Akrofi A.Y."/>
            <person name="Begoude B.A."/>
            <person name="Ten Hoopen G.M."/>
            <person name="Coulibaly K."/>
            <person name="Kebe B.I."/>
            <person name="Melnick R.L."/>
            <person name="Guiltinan M.J."/>
            <person name="Tyler B.M."/>
            <person name="Meinhardt L.W."/>
            <person name="Bailey B.A."/>
        </authorList>
    </citation>
    <scope>NUCLEOTIDE SEQUENCE [LARGE SCALE GENOMIC DNA]</scope>
    <source>
        <strain evidence="8">sbr112.9</strain>
    </source>
</reference>
<feature type="chain" id="PRO_5044980075" description="RxLR effector protein" evidence="5">
    <location>
        <begin position="24"/>
        <end position="342"/>
    </location>
</feature>
<dbReference type="InterPro" id="IPR031825">
    <property type="entry name" value="RXLR"/>
</dbReference>
<dbReference type="Proteomes" id="UP000237271">
    <property type="component" value="Unassembled WGS sequence"/>
</dbReference>
<evidence type="ECO:0000256" key="5">
    <source>
        <dbReference type="RuleBase" id="RU367124"/>
    </source>
</evidence>
<sequence length="342" mass="39191">MRSSCTVLTALLTFIVNATVIQALDQIQGNNIQKTSVHNQELFYRDDKKAAPSTRFLRVYDVASVNSAAIEDSADAQERVNLATLAKLKLTFVPSTKKMLKDGKSPAVVFEKYKLSNTVVNLDKNPALVKWFRYIQQYRAQVKTFPDDEMYAILAKTSSDKDMVALIQSLKNRPEFENLVDGMQKAMFTKWSESKIDTSVAFELLNIQRVDDMLAGNPGIKEWFSYVQMVRPTTTIKNFERFDDNIAKFLRDKTMSDDDFIMLVLGFKDDRMRNALLSYWQGKGYRPERVASILSMSKSVETGAKEQLAKDYKKFFTNVDYLVRGRYESIVHRRPHTSATGR</sequence>
<dbReference type="Pfam" id="PF18634">
    <property type="entry name" value="RXLR_WY"/>
    <property type="match status" value="1"/>
</dbReference>
<comment type="caution">
    <text evidence="7">The sequence shown here is derived from an EMBL/GenBank/DDBJ whole genome shotgun (WGS) entry which is preliminary data.</text>
</comment>
<comment type="function">
    <text evidence="5">Effector that suppresses plant defense responses during pathogen infection.</text>
</comment>
<keyword evidence="8" id="KW-1185">Reference proteome</keyword>
<feature type="signal peptide" evidence="5">
    <location>
        <begin position="1"/>
        <end position="23"/>
    </location>
</feature>
<dbReference type="Pfam" id="PF16810">
    <property type="entry name" value="RXLR"/>
    <property type="match status" value="1"/>
</dbReference>
<keyword evidence="4 5" id="KW-0732">Signal</keyword>
<organism evidence="7 8">
    <name type="scientific">Phytophthora palmivora</name>
    <dbReference type="NCBI Taxonomy" id="4796"/>
    <lineage>
        <taxon>Eukaryota</taxon>
        <taxon>Sar</taxon>
        <taxon>Stramenopiles</taxon>
        <taxon>Oomycota</taxon>
        <taxon>Peronosporomycetes</taxon>
        <taxon>Peronosporales</taxon>
        <taxon>Peronosporaceae</taxon>
        <taxon>Phytophthora</taxon>
    </lineage>
</organism>
<evidence type="ECO:0000256" key="3">
    <source>
        <dbReference type="ARBA" id="ARBA00022525"/>
    </source>
</evidence>
<gene>
    <name evidence="7" type="ORF">PHPALM_13198</name>
</gene>
<feature type="domain" description="RXLR phytopathogen effector protein WY-domain" evidence="6">
    <location>
        <begin position="137"/>
        <end position="185"/>
    </location>
</feature>
<name>A0A2P4XXT1_9STRA</name>
<dbReference type="EMBL" id="NCKW01007081">
    <property type="protein sequence ID" value="POM70374.1"/>
    <property type="molecule type" value="Genomic_DNA"/>
</dbReference>
<comment type="subcellular location">
    <subcellularLocation>
        <location evidence="1 5">Secreted</location>
    </subcellularLocation>
</comment>
<evidence type="ECO:0000313" key="7">
    <source>
        <dbReference type="EMBL" id="POM70374.1"/>
    </source>
</evidence>
<comment type="domain">
    <text evidence="5">The RxLR-dEER motif acts to carry the protein into the host cell cytoplasm through binding to cell surface phosphatidylinositol-3-phosphate.</text>
</comment>
<dbReference type="OrthoDB" id="10502946at2759"/>
<evidence type="ECO:0000313" key="8">
    <source>
        <dbReference type="Proteomes" id="UP000237271"/>
    </source>
</evidence>
<comment type="similarity">
    <text evidence="2 5">Belongs to the RxLR effector family.</text>
</comment>
<evidence type="ECO:0000256" key="1">
    <source>
        <dbReference type="ARBA" id="ARBA00004613"/>
    </source>
</evidence>
<keyword evidence="3 5" id="KW-0964">Secreted</keyword>
<proteinExistence type="inferred from homology"/>
<evidence type="ECO:0000256" key="4">
    <source>
        <dbReference type="ARBA" id="ARBA00022729"/>
    </source>
</evidence>